<dbReference type="KEGG" id="yrh:AABB31_19310"/>
<dbReference type="RefSeq" id="WP_342076394.1">
    <property type="nucleotide sequence ID" value="NZ_CP151767.2"/>
</dbReference>
<dbReference type="Proteomes" id="UP001470809">
    <property type="component" value="Chromosome"/>
</dbReference>
<protein>
    <submittedName>
        <fullName evidence="1">DUF2237 domain-containing protein</fullName>
    </submittedName>
</protein>
<dbReference type="Pfam" id="PF09996">
    <property type="entry name" value="DUF2237"/>
    <property type="match status" value="1"/>
</dbReference>
<dbReference type="AlphaFoldDB" id="A0AAN0NIB2"/>
<sequence>MEKEPSFNVLGSALAACSTEPMTGFFRNGSCDTCAADTGSHTVCAVMTDEFLAFSKYVGNDLSTPRPEFGFAGLKPGDHWCLCAARFLQAHEEGCAPKVNLHATHVRALDIVPIDVLHAHTLPLKD</sequence>
<dbReference type="Gene3D" id="3.30.56.110">
    <property type="entry name" value="Protein of unknown function DUF2237"/>
    <property type="match status" value="1"/>
</dbReference>
<evidence type="ECO:0000313" key="2">
    <source>
        <dbReference type="Proteomes" id="UP001470809"/>
    </source>
</evidence>
<name>A0AAN0NIB2_9RHOB</name>
<proteinExistence type="predicted"/>
<keyword evidence="2" id="KW-1185">Reference proteome</keyword>
<organism evidence="1 2">
    <name type="scientific">Yoonia rhodophyticola</name>
    <dbReference type="NCBI Taxonomy" id="3137370"/>
    <lineage>
        <taxon>Bacteria</taxon>
        <taxon>Pseudomonadati</taxon>
        <taxon>Pseudomonadota</taxon>
        <taxon>Alphaproteobacteria</taxon>
        <taxon>Rhodobacterales</taxon>
        <taxon>Paracoccaceae</taxon>
        <taxon>Yoonia</taxon>
    </lineage>
</organism>
<dbReference type="PANTHER" id="PTHR37466:SF1">
    <property type="entry name" value="SLR1628 PROTEIN"/>
    <property type="match status" value="1"/>
</dbReference>
<reference evidence="1" key="1">
    <citation type="submission" date="2024-08" db="EMBL/GenBank/DDBJ databases">
        <title>Phylogenomic analyses of a clade within the roseobacter group suggest taxonomic reassignments of species of the genera Aestuariivita, Citreicella, Loktanella, Nautella, Pelagibaca, Ruegeria, Thalassobius, Thiobacimonas and Tropicibacter, and the proposal o.</title>
        <authorList>
            <person name="Jeon C.O."/>
        </authorList>
    </citation>
    <scope>NUCLEOTIDE SEQUENCE</scope>
    <source>
        <strain evidence="1">SS1-5</strain>
    </source>
</reference>
<dbReference type="PANTHER" id="PTHR37466">
    <property type="entry name" value="SLR1628 PROTEIN"/>
    <property type="match status" value="1"/>
</dbReference>
<dbReference type="EMBL" id="CP151767">
    <property type="protein sequence ID" value="WZU67082.1"/>
    <property type="molecule type" value="Genomic_DNA"/>
</dbReference>
<gene>
    <name evidence="1" type="ORF">AABB31_19310</name>
</gene>
<evidence type="ECO:0000313" key="1">
    <source>
        <dbReference type="EMBL" id="WZU67082.1"/>
    </source>
</evidence>
<dbReference type="PROSITE" id="PS51257">
    <property type="entry name" value="PROKAR_LIPOPROTEIN"/>
    <property type="match status" value="1"/>
</dbReference>
<dbReference type="InterPro" id="IPR018714">
    <property type="entry name" value="DUF2237"/>
</dbReference>
<accession>A0AAN0NIB2</accession>